<dbReference type="InterPro" id="IPR008920">
    <property type="entry name" value="TF_FadR/GntR_C"/>
</dbReference>
<dbReference type="PANTHER" id="PTHR43537">
    <property type="entry name" value="TRANSCRIPTIONAL REGULATOR, GNTR FAMILY"/>
    <property type="match status" value="1"/>
</dbReference>
<dbReference type="SUPFAM" id="SSF48008">
    <property type="entry name" value="GntR ligand-binding domain-like"/>
    <property type="match status" value="1"/>
</dbReference>
<dbReference type="PROSITE" id="PS50949">
    <property type="entry name" value="HTH_GNTR"/>
    <property type="match status" value="1"/>
</dbReference>
<gene>
    <name evidence="5" type="ORF">BMJ33_06590</name>
    <name evidence="6" type="ORF">EMEDMD4_980045</name>
</gene>
<reference evidence="6" key="3">
    <citation type="submission" date="2019-06" db="EMBL/GenBank/DDBJ databases">
        <authorList>
            <person name="Le Quere A."/>
            <person name="Colella S."/>
        </authorList>
    </citation>
    <scope>NUCLEOTIDE SEQUENCE</scope>
    <source>
        <strain evidence="6">EmedicaeMD41</strain>
    </source>
</reference>
<feature type="domain" description="HTH gntR-type" evidence="4">
    <location>
        <begin position="33"/>
        <end position="100"/>
    </location>
</feature>
<keyword evidence="3" id="KW-0804">Transcription</keyword>
<dbReference type="AlphaFoldDB" id="A0A508X8W8"/>
<dbReference type="InterPro" id="IPR036388">
    <property type="entry name" value="WH-like_DNA-bd_sf"/>
</dbReference>
<dbReference type="Gene3D" id="1.20.120.530">
    <property type="entry name" value="GntR ligand-binding domain-like"/>
    <property type="match status" value="1"/>
</dbReference>
<name>A0A508X8W8_9HYPH</name>
<dbReference type="Proteomes" id="UP000507954">
    <property type="component" value="Unassembled WGS sequence"/>
</dbReference>
<evidence type="ECO:0000256" key="3">
    <source>
        <dbReference type="ARBA" id="ARBA00023163"/>
    </source>
</evidence>
<dbReference type="Proteomes" id="UP001190825">
    <property type="component" value="Unassembled WGS sequence"/>
</dbReference>
<keyword evidence="1" id="KW-0805">Transcription regulation</keyword>
<proteinExistence type="predicted"/>
<dbReference type="SUPFAM" id="SSF46785">
    <property type="entry name" value="Winged helix' DNA-binding domain"/>
    <property type="match status" value="1"/>
</dbReference>
<evidence type="ECO:0000256" key="1">
    <source>
        <dbReference type="ARBA" id="ARBA00023015"/>
    </source>
</evidence>
<organism evidence="6">
    <name type="scientific">Sinorhizobium medicae</name>
    <dbReference type="NCBI Taxonomy" id="110321"/>
    <lineage>
        <taxon>Bacteria</taxon>
        <taxon>Pseudomonadati</taxon>
        <taxon>Pseudomonadota</taxon>
        <taxon>Alphaproteobacteria</taxon>
        <taxon>Hyphomicrobiales</taxon>
        <taxon>Rhizobiaceae</taxon>
        <taxon>Sinorhizobium/Ensifer group</taxon>
        <taxon>Sinorhizobium</taxon>
    </lineage>
</organism>
<dbReference type="InterPro" id="IPR011711">
    <property type="entry name" value="GntR_C"/>
</dbReference>
<reference evidence="5" key="1">
    <citation type="submission" date="2017-04" db="EMBL/GenBank/DDBJ databases">
        <authorList>
            <person name="Porter S."/>
            <person name="Friesen M.L."/>
            <person name="Faber-Hammond J."/>
        </authorList>
    </citation>
    <scope>NUCLEOTIDE SEQUENCE</scope>
    <source>
        <strain evidence="5">Str16</strain>
    </source>
</reference>
<dbReference type="InterPro" id="IPR036390">
    <property type="entry name" value="WH_DNA-bd_sf"/>
</dbReference>
<dbReference type="Gene3D" id="1.10.10.10">
    <property type="entry name" value="Winged helix-like DNA-binding domain superfamily/Winged helix DNA-binding domain"/>
    <property type="match status" value="1"/>
</dbReference>
<dbReference type="EMBL" id="CABFNB010000170">
    <property type="protein sequence ID" value="VTZ66175.1"/>
    <property type="molecule type" value="Genomic_DNA"/>
</dbReference>
<dbReference type="GO" id="GO:0003700">
    <property type="term" value="F:DNA-binding transcription factor activity"/>
    <property type="evidence" value="ECO:0007669"/>
    <property type="project" value="InterPro"/>
</dbReference>
<reference evidence="5 7" key="2">
    <citation type="journal article" date="2018" name="FEMS Microbiol. Ecol.">
        <title>Co-invading symbiotic mutualists of Medicago polymorpha retain high ancestral diversity and contain diverse accessory genomes.</title>
        <authorList>
            <person name="Porter S.S."/>
            <person name="Faber-Hammond J.J."/>
            <person name="Friesen M.L."/>
        </authorList>
    </citation>
    <scope>NUCLEOTIDE SEQUENCE [LARGE SCALE GENOMIC DNA]</scope>
    <source>
        <strain evidence="5 7">Str16</strain>
    </source>
</reference>
<dbReference type="EMBL" id="NBUC01000050">
    <property type="protein sequence ID" value="PLU06624.1"/>
    <property type="molecule type" value="Genomic_DNA"/>
</dbReference>
<dbReference type="SMART" id="SM00345">
    <property type="entry name" value="HTH_GNTR"/>
    <property type="match status" value="1"/>
</dbReference>
<evidence type="ECO:0000259" key="4">
    <source>
        <dbReference type="PROSITE" id="PS50949"/>
    </source>
</evidence>
<keyword evidence="2" id="KW-0238">DNA-binding</keyword>
<evidence type="ECO:0000313" key="6">
    <source>
        <dbReference type="EMBL" id="VTZ66175.1"/>
    </source>
</evidence>
<dbReference type="Pfam" id="PF07729">
    <property type="entry name" value="FCD"/>
    <property type="match status" value="1"/>
</dbReference>
<evidence type="ECO:0000313" key="5">
    <source>
        <dbReference type="EMBL" id="PLU06624.1"/>
    </source>
</evidence>
<accession>A0A508X8W8</accession>
<dbReference type="SMART" id="SM00895">
    <property type="entry name" value="FCD"/>
    <property type="match status" value="1"/>
</dbReference>
<dbReference type="GO" id="GO:0003677">
    <property type="term" value="F:DNA binding"/>
    <property type="evidence" value="ECO:0007669"/>
    <property type="project" value="UniProtKB-KW"/>
</dbReference>
<keyword evidence="7" id="KW-1185">Reference proteome</keyword>
<sequence length="247" mass="27849">MSQQFSSYISYNIGYINFYMIDYRDSAKRMTNETAGELALRRIREDLISGALPPGSKIKLEQARDRYSVSVSTLREILSRLTTENLVIAEGQRGFEVSPASRRELLELADLRVLLECHAIGLSFTAGDLDWEARLVSAHHKLSAVERSLLGGDPSRTLEWVRYDWEFHQAMVSACNSATLMATLSSVFDRFLRYHLLAQSFRGKPVVDDHKRLFELAMNRDLAGACAMLTKHVQNGAAHVLKSGRIP</sequence>
<evidence type="ECO:0000256" key="2">
    <source>
        <dbReference type="ARBA" id="ARBA00023125"/>
    </source>
</evidence>
<protein>
    <submittedName>
        <fullName evidence="5">GntR family transcriptional regulator</fullName>
    </submittedName>
    <submittedName>
        <fullName evidence="6">Transcriptional regulator, GntR family</fullName>
    </submittedName>
</protein>
<dbReference type="InterPro" id="IPR000524">
    <property type="entry name" value="Tscrpt_reg_HTH_GntR"/>
</dbReference>
<dbReference type="PANTHER" id="PTHR43537:SF20">
    <property type="entry name" value="HTH-TYPE TRANSCRIPTIONAL REPRESSOR GLAR"/>
    <property type="match status" value="1"/>
</dbReference>
<dbReference type="Pfam" id="PF00392">
    <property type="entry name" value="GntR"/>
    <property type="match status" value="1"/>
</dbReference>
<evidence type="ECO:0000313" key="7">
    <source>
        <dbReference type="Proteomes" id="UP001190825"/>
    </source>
</evidence>